<feature type="region of interest" description="Disordered" evidence="1">
    <location>
        <begin position="206"/>
        <end position="226"/>
    </location>
</feature>
<gene>
    <name evidence="2" type="ORF">Anapl_16476</name>
</gene>
<accession>R0KQJ2</accession>
<proteinExistence type="predicted"/>
<name>R0KQJ2_ANAPL</name>
<feature type="region of interest" description="Disordered" evidence="1">
    <location>
        <begin position="356"/>
        <end position="375"/>
    </location>
</feature>
<evidence type="ECO:0000313" key="2">
    <source>
        <dbReference type="EMBL" id="EOA95518.1"/>
    </source>
</evidence>
<evidence type="ECO:0000313" key="3">
    <source>
        <dbReference type="Proteomes" id="UP000296049"/>
    </source>
</evidence>
<reference evidence="3" key="1">
    <citation type="journal article" date="2013" name="Nat. Genet.">
        <title>The duck genome and transcriptome provide insight into an avian influenza virus reservoir species.</title>
        <authorList>
            <person name="Huang Y."/>
            <person name="Li Y."/>
            <person name="Burt D.W."/>
            <person name="Chen H."/>
            <person name="Zhang Y."/>
            <person name="Qian W."/>
            <person name="Kim H."/>
            <person name="Gan S."/>
            <person name="Zhao Y."/>
            <person name="Li J."/>
            <person name="Yi K."/>
            <person name="Feng H."/>
            <person name="Zhu P."/>
            <person name="Li B."/>
            <person name="Liu Q."/>
            <person name="Fairley S."/>
            <person name="Magor K.E."/>
            <person name="Du Z."/>
            <person name="Hu X."/>
            <person name="Goodman L."/>
            <person name="Tafer H."/>
            <person name="Vignal A."/>
            <person name="Lee T."/>
            <person name="Kim K.W."/>
            <person name="Sheng Z."/>
            <person name="An Y."/>
            <person name="Searle S."/>
            <person name="Herrero J."/>
            <person name="Groenen M.A."/>
            <person name="Crooijmans R.P."/>
            <person name="Faraut T."/>
            <person name="Cai Q."/>
            <person name="Webster R.G."/>
            <person name="Aldridge J.R."/>
            <person name="Warren W.C."/>
            <person name="Bartschat S."/>
            <person name="Kehr S."/>
            <person name="Marz M."/>
            <person name="Stadler P.F."/>
            <person name="Smith J."/>
            <person name="Kraus R.H."/>
            <person name="Zhao Y."/>
            <person name="Ren L."/>
            <person name="Fei J."/>
            <person name="Morisson M."/>
            <person name="Kaiser P."/>
            <person name="Griffin D.K."/>
            <person name="Rao M."/>
            <person name="Pitel F."/>
            <person name="Wang J."/>
            <person name="Li N."/>
        </authorList>
    </citation>
    <scope>NUCLEOTIDE SEQUENCE [LARGE SCALE GENOMIC DNA]</scope>
</reference>
<dbReference type="EMBL" id="KB744270">
    <property type="protein sequence ID" value="EOA95518.1"/>
    <property type="molecule type" value="Genomic_DNA"/>
</dbReference>
<keyword evidence="3" id="KW-1185">Reference proteome</keyword>
<evidence type="ECO:0000256" key="1">
    <source>
        <dbReference type="SAM" id="MobiDB-lite"/>
    </source>
</evidence>
<protein>
    <submittedName>
        <fullName evidence="2">Uncharacterized protein</fullName>
    </submittedName>
</protein>
<dbReference type="AlphaFoldDB" id="R0KQJ2"/>
<organism evidence="2 3">
    <name type="scientific">Anas platyrhynchos</name>
    <name type="common">Mallard</name>
    <name type="synonym">Anas boschas</name>
    <dbReference type="NCBI Taxonomy" id="8839"/>
    <lineage>
        <taxon>Eukaryota</taxon>
        <taxon>Metazoa</taxon>
        <taxon>Chordata</taxon>
        <taxon>Craniata</taxon>
        <taxon>Vertebrata</taxon>
        <taxon>Euteleostomi</taxon>
        <taxon>Archelosauria</taxon>
        <taxon>Archosauria</taxon>
        <taxon>Dinosauria</taxon>
        <taxon>Saurischia</taxon>
        <taxon>Theropoda</taxon>
        <taxon>Coelurosauria</taxon>
        <taxon>Aves</taxon>
        <taxon>Neognathae</taxon>
        <taxon>Galloanserae</taxon>
        <taxon>Anseriformes</taxon>
        <taxon>Anatidae</taxon>
        <taxon>Anatinae</taxon>
        <taxon>Anas</taxon>
    </lineage>
</organism>
<dbReference type="Proteomes" id="UP000296049">
    <property type="component" value="Unassembled WGS sequence"/>
</dbReference>
<sequence>MERQVFRRRAWLITSITTCLLKMLRLASLWRGVYSSDFLISLTKRMKFIRWERSTELGKGKKFLQLLWVVLLTALCSPPCHHGLPDGTGEGVGTGYTDTSSDCWETCSNRMRECSCNEADNCAKLNSSNFFLIKWLDMRVMTTIHLILGRHSPESWCPRVTALSPSAGCDGLAECLGDGHLGTDVLLRLENNLLWVVVGTGQQRDRNFGVPGEEQDHANSPILNSLPKTTPARDIFSDVPNDKWMSVFLKDEALEEFVPPDAGQFGNPTPLAKVMAIYQHPRGAFLWQGYYELLVLQEVSQQGPHAEGEHLVCHLIRTSQVFEDELFIKDASLDSGVAGVSQQLSGSRFCLPSLQEEDTDQEQAGAPSSPPGSRDCRYVRLNFQSTTSLVMHSLFRAASTLGCPDPEHGLESMGGPLWKTAGCRGPHLSLPPAGAAVVAYPIPVYSLLKASTHVALFASSIAVHHSTRQKMWSRAFVKLACALAVKNRNYSAFALFQGFVKTSGCNLAKQLGQTFEWLKVVTAEHERSCVVEWSSSSYHKKHAGLDNIGLCFSWQKSCAVPGEPDPRQRESFSRAELSPTEEMTSGCIVLYLFGESPLNSLLRWRPRLPARHNKKIFFMVNHTKRFTKCNLRKEVLTIFSETSFRVEKLLVTDAKIPVNTAELQPSIAFQRTSALRYVLSYCSGRCIIPAACLDMRNAGHALVPTRMGEMKSYS</sequence>